<dbReference type="InterPro" id="IPR019885">
    <property type="entry name" value="Tscrpt_reg_HTH_AsnC-type_CS"/>
</dbReference>
<dbReference type="EMBL" id="BAAARK010000006">
    <property type="protein sequence ID" value="GAA2658487.1"/>
    <property type="molecule type" value="Genomic_DNA"/>
</dbReference>
<dbReference type="Pfam" id="PF22482">
    <property type="entry name" value="AsnC_trans_reg_3"/>
    <property type="match status" value="1"/>
</dbReference>
<dbReference type="SUPFAM" id="SSF54909">
    <property type="entry name" value="Dimeric alpha+beta barrel"/>
    <property type="match status" value="1"/>
</dbReference>
<evidence type="ECO:0000313" key="5">
    <source>
        <dbReference type="EMBL" id="GAA2658487.1"/>
    </source>
</evidence>
<keyword evidence="6" id="KW-1185">Reference proteome</keyword>
<dbReference type="Proteomes" id="UP001500994">
    <property type="component" value="Unassembled WGS sequence"/>
</dbReference>
<dbReference type="PRINTS" id="PR00033">
    <property type="entry name" value="HTHASNC"/>
</dbReference>
<protein>
    <submittedName>
        <fullName evidence="5">Lrp/AsnC family transcriptional regulator</fullName>
    </submittedName>
</protein>
<comment type="caution">
    <text evidence="5">The sequence shown here is derived from an EMBL/GenBank/DDBJ whole genome shotgun (WGS) entry which is preliminary data.</text>
</comment>
<accession>A0ABN3RQT3</accession>
<proteinExistence type="predicted"/>
<feature type="domain" description="HTH asnC-type" evidence="4">
    <location>
        <begin position="7"/>
        <end position="66"/>
    </location>
</feature>
<keyword evidence="3" id="KW-0804">Transcription</keyword>
<dbReference type="InterPro" id="IPR036388">
    <property type="entry name" value="WH-like_DNA-bd_sf"/>
</dbReference>
<dbReference type="SMART" id="SM00344">
    <property type="entry name" value="HTH_ASNC"/>
    <property type="match status" value="2"/>
</dbReference>
<dbReference type="Gene3D" id="1.10.10.10">
    <property type="entry name" value="Winged helix-like DNA-binding domain superfamily/Winged helix DNA-binding domain"/>
    <property type="match status" value="2"/>
</dbReference>
<dbReference type="Gene3D" id="3.30.70.920">
    <property type="match status" value="1"/>
</dbReference>
<dbReference type="PANTHER" id="PTHR30154:SF34">
    <property type="entry name" value="TRANSCRIPTIONAL REGULATOR AZLB"/>
    <property type="match status" value="1"/>
</dbReference>
<feature type="domain" description="HTH asnC-type" evidence="4">
    <location>
        <begin position="193"/>
        <end position="253"/>
    </location>
</feature>
<name>A0ABN3RQT3_9ACTN</name>
<dbReference type="SUPFAM" id="SSF46785">
    <property type="entry name" value="Winged helix' DNA-binding domain"/>
    <property type="match status" value="2"/>
</dbReference>
<dbReference type="InterPro" id="IPR036390">
    <property type="entry name" value="WH_DNA-bd_sf"/>
</dbReference>
<evidence type="ECO:0000313" key="6">
    <source>
        <dbReference type="Proteomes" id="UP001500994"/>
    </source>
</evidence>
<dbReference type="PROSITE" id="PS50956">
    <property type="entry name" value="HTH_ASNC_2"/>
    <property type="match status" value="2"/>
</dbReference>
<sequence>MADTSTVDRLDRQLLHALQLDGRAQFRRIAPVVGVSEHTIARRYRRMRTAGLRVVGEPDPERLGYTRWLLRLRCAPDAATTIADALALRPNTGYVSIASGGTELHCAINTTSAEEDEDVLLRTLPRTPRIVAFDAHCFLRTFCGNPPHWYTKLGALTPEQHQALLPPGTDEPFPAADPPSLTALGAAQETVTLDDADHGLLGALAKDARATLPELSTAVGLSASSVHRRLDRLRETGAIRICVDFPPAQLGYRKQAVLWLRVAPGALQTVGETLSAHPQTDLVAATSGPSNLVATVICRNATELYLYLNHYVGALPEVQAVETTPIIREVKRLTPRVPTRQAPATHLPRNRGR</sequence>
<dbReference type="InterPro" id="IPR054609">
    <property type="entry name" value="PF0864-like_C"/>
</dbReference>
<evidence type="ECO:0000256" key="3">
    <source>
        <dbReference type="ARBA" id="ARBA00023163"/>
    </source>
</evidence>
<dbReference type="PROSITE" id="PS00519">
    <property type="entry name" value="HTH_ASNC_1"/>
    <property type="match status" value="1"/>
</dbReference>
<dbReference type="InterPro" id="IPR011008">
    <property type="entry name" value="Dimeric_a/b-barrel"/>
</dbReference>
<dbReference type="RefSeq" id="WP_344575321.1">
    <property type="nucleotide sequence ID" value="NZ_BAAARK010000006.1"/>
</dbReference>
<dbReference type="Pfam" id="PF13404">
    <property type="entry name" value="HTH_AsnC-type"/>
    <property type="match status" value="2"/>
</dbReference>
<keyword evidence="1" id="KW-0805">Transcription regulation</keyword>
<evidence type="ECO:0000259" key="4">
    <source>
        <dbReference type="PROSITE" id="PS50956"/>
    </source>
</evidence>
<evidence type="ECO:0000256" key="1">
    <source>
        <dbReference type="ARBA" id="ARBA00023015"/>
    </source>
</evidence>
<dbReference type="PANTHER" id="PTHR30154">
    <property type="entry name" value="LEUCINE-RESPONSIVE REGULATORY PROTEIN"/>
    <property type="match status" value="1"/>
</dbReference>
<keyword evidence="2" id="KW-0238">DNA-binding</keyword>
<evidence type="ECO:0000256" key="2">
    <source>
        <dbReference type="ARBA" id="ARBA00023125"/>
    </source>
</evidence>
<organism evidence="5 6">
    <name type="scientific">Streptomyces lunalinharesii</name>
    <dbReference type="NCBI Taxonomy" id="333384"/>
    <lineage>
        <taxon>Bacteria</taxon>
        <taxon>Bacillati</taxon>
        <taxon>Actinomycetota</taxon>
        <taxon>Actinomycetes</taxon>
        <taxon>Kitasatosporales</taxon>
        <taxon>Streptomycetaceae</taxon>
        <taxon>Streptomyces</taxon>
    </lineage>
</organism>
<dbReference type="InterPro" id="IPR019888">
    <property type="entry name" value="Tscrpt_reg_AsnC-like"/>
</dbReference>
<gene>
    <name evidence="5" type="ORF">GCM10009864_26510</name>
</gene>
<dbReference type="InterPro" id="IPR000485">
    <property type="entry name" value="AsnC-type_HTH_dom"/>
</dbReference>
<reference evidence="5 6" key="1">
    <citation type="journal article" date="2019" name="Int. J. Syst. Evol. Microbiol.">
        <title>The Global Catalogue of Microorganisms (GCM) 10K type strain sequencing project: providing services to taxonomists for standard genome sequencing and annotation.</title>
        <authorList>
            <consortium name="The Broad Institute Genomics Platform"/>
            <consortium name="The Broad Institute Genome Sequencing Center for Infectious Disease"/>
            <person name="Wu L."/>
            <person name="Ma J."/>
        </authorList>
    </citation>
    <scope>NUCLEOTIDE SEQUENCE [LARGE SCALE GENOMIC DNA]</scope>
    <source>
        <strain evidence="5 6">JCM 16374</strain>
    </source>
</reference>